<evidence type="ECO:0000256" key="1">
    <source>
        <dbReference type="ARBA" id="ARBA00004442"/>
    </source>
</evidence>
<dbReference type="OrthoDB" id="1488841at2"/>
<dbReference type="InterPro" id="IPR050330">
    <property type="entry name" value="Bact_OuterMem_StrucFunc"/>
</dbReference>
<dbReference type="InterPro" id="IPR006665">
    <property type="entry name" value="OmpA-like"/>
</dbReference>
<dbReference type="Pfam" id="PF00691">
    <property type="entry name" value="OmpA"/>
    <property type="match status" value="1"/>
</dbReference>
<dbReference type="InterPro" id="IPR036737">
    <property type="entry name" value="OmpA-like_sf"/>
</dbReference>
<dbReference type="Gene3D" id="3.30.1330.60">
    <property type="entry name" value="OmpA-like domain"/>
    <property type="match status" value="1"/>
</dbReference>
<dbReference type="EMBL" id="BBLT01000004">
    <property type="protein sequence ID" value="GAL85296.1"/>
    <property type="molecule type" value="Genomic_DNA"/>
</dbReference>
<comment type="subcellular location">
    <subcellularLocation>
        <location evidence="1">Cell outer membrane</location>
    </subcellularLocation>
</comment>
<dbReference type="AlphaFoldDB" id="A0A098LEG6"/>
<dbReference type="CDD" id="cd07185">
    <property type="entry name" value="OmpA_C-like"/>
    <property type="match status" value="1"/>
</dbReference>
<evidence type="ECO:0000259" key="5">
    <source>
        <dbReference type="PROSITE" id="PS51123"/>
    </source>
</evidence>
<dbReference type="PANTHER" id="PTHR30329">
    <property type="entry name" value="STATOR ELEMENT OF FLAGELLAR MOTOR COMPLEX"/>
    <property type="match status" value="1"/>
</dbReference>
<dbReference type="STRING" id="153721.MYP_2525"/>
<keyword evidence="2 4" id="KW-0472">Membrane</keyword>
<feature type="domain" description="OmpA-like" evidence="5">
    <location>
        <begin position="559"/>
        <end position="677"/>
    </location>
</feature>
<comment type="caution">
    <text evidence="6">The sequence shown here is derived from an EMBL/GenBank/DDBJ whole genome shotgun (WGS) entry which is preliminary data.</text>
</comment>
<evidence type="ECO:0000256" key="3">
    <source>
        <dbReference type="ARBA" id="ARBA00023237"/>
    </source>
</evidence>
<dbReference type="PROSITE" id="PS01068">
    <property type="entry name" value="OMPA_1"/>
    <property type="match status" value="1"/>
</dbReference>
<dbReference type="SUPFAM" id="SSF103088">
    <property type="entry name" value="OmpA-like"/>
    <property type="match status" value="1"/>
</dbReference>
<evidence type="ECO:0000256" key="4">
    <source>
        <dbReference type="PROSITE-ProRule" id="PRU00473"/>
    </source>
</evidence>
<dbReference type="PROSITE" id="PS51123">
    <property type="entry name" value="OMPA_2"/>
    <property type="match status" value="1"/>
</dbReference>
<dbReference type="GO" id="GO:0009279">
    <property type="term" value="C:cell outer membrane"/>
    <property type="evidence" value="ECO:0007669"/>
    <property type="project" value="UniProtKB-SubCell"/>
</dbReference>
<keyword evidence="7" id="KW-1185">Reference proteome</keyword>
<name>A0A098LEG6_9BACT</name>
<reference evidence="6 7" key="1">
    <citation type="submission" date="2014-09" db="EMBL/GenBank/DDBJ databases">
        <title>Sporocytophaga myxococcoides PG-01 genome sequencing.</title>
        <authorList>
            <person name="Liu L."/>
            <person name="Gao P.J."/>
            <person name="Chen G.J."/>
            <person name="Wang L.S."/>
        </authorList>
    </citation>
    <scope>NUCLEOTIDE SEQUENCE [LARGE SCALE GENOMIC DNA]</scope>
    <source>
        <strain evidence="6 7">PG-01</strain>
    </source>
</reference>
<gene>
    <name evidence="6" type="ORF">MYP_2525</name>
</gene>
<dbReference type="RefSeq" id="WP_081990499.1">
    <property type="nucleotide sequence ID" value="NZ_BBLT01000004.1"/>
</dbReference>
<dbReference type="InterPro" id="IPR006690">
    <property type="entry name" value="OMPA-like_CS"/>
</dbReference>
<dbReference type="eggNOG" id="COG2885">
    <property type="taxonomic scope" value="Bacteria"/>
</dbReference>
<dbReference type="InterPro" id="IPR006664">
    <property type="entry name" value="OMP_bac"/>
</dbReference>
<sequence>MRSHILLIIIITQFIFFSFQTATAQRNKKNYTTRDISLGNPDSLKTIDENFSIEFKNLNKIPFYQDPKQLALIRKLEDQKNYAALLPVLENYVSNFGIDNFSQNPVLLWKLAQLYEHFGSVHKAKSLYRIILKHHRGKELRKILLHYDTLNTDKKEYYVPLQYYYDLVEYRKAIDTLRPPKSVFLNMGELVNDNKFPDYGPSYHAEQDLLVFTKRKKELSATKLSFRENEELYVSKNYDGFWDESYPFSNVINSHCNEGSAYLSRDGKTLFFSRCIVEEYKYDCRDCMGSCDIYVSYFKDSTWTVPENLGPQVNSVSWDSHPTLSHTEDTLYFASDRIGGFGLSDIYYTYKTPKGWAPAQNMGPIFNTRGNEVSPFYHAAHDVFYFSSNGQLLNFGDLDSTDYSFRTMDIYKSVKKNGRWSEPKNIGPLVNGQGEEYYFTIDPKSKDLFYAKTEVIDPKNLDLYSFPLPMEAQPTANIKFSGSLIDTTTGNPYKGIVSIIDLTNGIEVAPKFMRPDGSFEFDLIDNNDYLLVIQGEDFFRVEQKFHLDGDTTLNLHTPGLKYNKWKFASIEFEGGSSKILTEMGPDLDKVVNFLLDNPTLKLRISGHTDSDGNSDLNLKLSQKRAQAIKDYIIAKGQIEPDRIEALGFGNQKPIIEEKTDEDKRINRRVEFEIIRPEKK</sequence>
<evidence type="ECO:0000313" key="6">
    <source>
        <dbReference type="EMBL" id="GAL85296.1"/>
    </source>
</evidence>
<dbReference type="Proteomes" id="UP000030185">
    <property type="component" value="Unassembled WGS sequence"/>
</dbReference>
<protein>
    <recommendedName>
        <fullName evidence="5">OmpA-like domain-containing protein</fullName>
    </recommendedName>
</protein>
<dbReference type="PANTHER" id="PTHR30329:SF21">
    <property type="entry name" value="LIPOPROTEIN YIAD-RELATED"/>
    <property type="match status" value="1"/>
</dbReference>
<evidence type="ECO:0000256" key="2">
    <source>
        <dbReference type="ARBA" id="ARBA00023136"/>
    </source>
</evidence>
<accession>A0A098LEG6</accession>
<organism evidence="6 7">
    <name type="scientific">Sporocytophaga myxococcoides</name>
    <dbReference type="NCBI Taxonomy" id="153721"/>
    <lineage>
        <taxon>Bacteria</taxon>
        <taxon>Pseudomonadati</taxon>
        <taxon>Bacteroidota</taxon>
        <taxon>Cytophagia</taxon>
        <taxon>Cytophagales</taxon>
        <taxon>Cytophagaceae</taxon>
        <taxon>Sporocytophaga</taxon>
    </lineage>
</organism>
<proteinExistence type="predicted"/>
<evidence type="ECO:0000313" key="7">
    <source>
        <dbReference type="Proteomes" id="UP000030185"/>
    </source>
</evidence>
<dbReference type="PRINTS" id="PR01021">
    <property type="entry name" value="OMPADOMAIN"/>
</dbReference>
<keyword evidence="3" id="KW-0998">Cell outer membrane</keyword>